<reference evidence="1 2" key="1">
    <citation type="journal article" date="2015" name="Parasit. Vectors">
        <title>Draft genome of the scabies mite.</title>
        <authorList>
            <person name="Rider S.D.Jr."/>
            <person name="Morgan M.S."/>
            <person name="Arlian L.G."/>
        </authorList>
    </citation>
    <scope>NUCLEOTIDE SEQUENCE [LARGE SCALE GENOMIC DNA]</scope>
    <source>
        <strain evidence="1">Arlian Lab</strain>
    </source>
</reference>
<name>A0A132A4U0_SARSC</name>
<accession>A0A132A4U0</accession>
<dbReference type="EMBL" id="JXLN01010585">
    <property type="protein sequence ID" value="KPM05977.1"/>
    <property type="molecule type" value="Genomic_DNA"/>
</dbReference>
<dbReference type="VEuPathDB" id="VectorBase:SSCA003193"/>
<proteinExistence type="predicted"/>
<dbReference type="AlphaFoldDB" id="A0A132A4U0"/>
<sequence>YIVFRICFNKHRTKTSTFVSKGGTESDLIQLNFHSVMIAETRKQKYNVNNRNPWILVDWNLVKNSNVIIVVRRLIVIVP</sequence>
<evidence type="ECO:0000313" key="2">
    <source>
        <dbReference type="Proteomes" id="UP000616769"/>
    </source>
</evidence>
<comment type="caution">
    <text evidence="1">The sequence shown here is derived from an EMBL/GenBank/DDBJ whole genome shotgun (WGS) entry which is preliminary data.</text>
</comment>
<organism evidence="1 2">
    <name type="scientific">Sarcoptes scabiei</name>
    <name type="common">Itch mite</name>
    <name type="synonym">Acarus scabiei</name>
    <dbReference type="NCBI Taxonomy" id="52283"/>
    <lineage>
        <taxon>Eukaryota</taxon>
        <taxon>Metazoa</taxon>
        <taxon>Ecdysozoa</taxon>
        <taxon>Arthropoda</taxon>
        <taxon>Chelicerata</taxon>
        <taxon>Arachnida</taxon>
        <taxon>Acari</taxon>
        <taxon>Acariformes</taxon>
        <taxon>Sarcoptiformes</taxon>
        <taxon>Astigmata</taxon>
        <taxon>Psoroptidia</taxon>
        <taxon>Sarcoptoidea</taxon>
        <taxon>Sarcoptidae</taxon>
        <taxon>Sarcoptinae</taxon>
        <taxon>Sarcoptes</taxon>
    </lineage>
</organism>
<feature type="non-terminal residue" evidence="1">
    <location>
        <position position="1"/>
    </location>
</feature>
<protein>
    <submittedName>
        <fullName evidence="1">Uncharacterized protein</fullName>
    </submittedName>
</protein>
<dbReference type="Proteomes" id="UP000616769">
    <property type="component" value="Unassembled WGS sequence"/>
</dbReference>
<evidence type="ECO:0000313" key="1">
    <source>
        <dbReference type="EMBL" id="KPM05977.1"/>
    </source>
</evidence>
<gene>
    <name evidence="1" type="ORF">QR98_0044500</name>
</gene>